<keyword evidence="2" id="KW-0808">Transferase</keyword>
<evidence type="ECO:0000256" key="6">
    <source>
        <dbReference type="ARBA" id="ARBA00023277"/>
    </source>
</evidence>
<keyword evidence="6" id="KW-0119">Carbohydrate metabolism</keyword>
<dbReference type="Proteomes" id="UP001168694">
    <property type="component" value="Unassembled WGS sequence"/>
</dbReference>
<protein>
    <submittedName>
        <fullName evidence="9">Four-carbon acid sugar kinase family protein</fullName>
    </submittedName>
</protein>
<keyword evidence="4 9" id="KW-0418">Kinase</keyword>
<evidence type="ECO:0000256" key="5">
    <source>
        <dbReference type="ARBA" id="ARBA00022840"/>
    </source>
</evidence>
<dbReference type="Gene3D" id="3.40.980.20">
    <property type="entry name" value="Four-carbon acid sugar kinase, nucleotide binding domain"/>
    <property type="match status" value="1"/>
</dbReference>
<dbReference type="Gene3D" id="3.40.50.10840">
    <property type="entry name" value="Putative sugar-binding, N-terminal domain"/>
    <property type="match status" value="1"/>
</dbReference>
<dbReference type="SUPFAM" id="SSF142764">
    <property type="entry name" value="YgbK-like"/>
    <property type="match status" value="1"/>
</dbReference>
<gene>
    <name evidence="9" type="ORF">QYF49_08180</name>
</gene>
<dbReference type="Pfam" id="PF07005">
    <property type="entry name" value="SBD_N"/>
    <property type="match status" value="1"/>
</dbReference>
<organism evidence="9 10">
    <name type="scientific">Fictibacillus terranigra</name>
    <dbReference type="NCBI Taxonomy" id="3058424"/>
    <lineage>
        <taxon>Bacteria</taxon>
        <taxon>Bacillati</taxon>
        <taxon>Bacillota</taxon>
        <taxon>Bacilli</taxon>
        <taxon>Bacillales</taxon>
        <taxon>Fictibacillaceae</taxon>
        <taxon>Fictibacillus</taxon>
    </lineage>
</organism>
<comment type="caution">
    <text evidence="9">The sequence shown here is derived from an EMBL/GenBank/DDBJ whole genome shotgun (WGS) entry which is preliminary data.</text>
</comment>
<keyword evidence="10" id="KW-1185">Reference proteome</keyword>
<feature type="domain" description="Four-carbon acid sugar kinase nucleotide binding" evidence="8">
    <location>
        <begin position="248"/>
        <end position="414"/>
    </location>
</feature>
<dbReference type="RefSeq" id="WP_290399148.1">
    <property type="nucleotide sequence ID" value="NZ_JAUHLN010000002.1"/>
</dbReference>
<evidence type="ECO:0000256" key="3">
    <source>
        <dbReference type="ARBA" id="ARBA00022741"/>
    </source>
</evidence>
<evidence type="ECO:0000256" key="4">
    <source>
        <dbReference type="ARBA" id="ARBA00022777"/>
    </source>
</evidence>
<accession>A0ABT8E507</accession>
<reference evidence="9" key="1">
    <citation type="submission" date="2023-06" db="EMBL/GenBank/DDBJ databases">
        <title>Draft Genome Sequences of Representative Paenibacillus Polymyxa, Bacillus cereus, Fictibacillus sp., and Brevibacillus agri Strains Isolated from Amazonian Dark Earth.</title>
        <authorList>
            <person name="Pellegrinetti T.A."/>
            <person name="Cunha I.C.M."/>
            <person name="Chaves M.G."/>
            <person name="Freitas A.S."/>
            <person name="Silva A.V.R."/>
            <person name="Tsai S.M."/>
            <person name="Mendes L.W."/>
        </authorList>
    </citation>
    <scope>NUCLEOTIDE SEQUENCE</scope>
    <source>
        <strain evidence="9">CENA-BCM004</strain>
    </source>
</reference>
<dbReference type="InterPro" id="IPR010737">
    <property type="entry name" value="4-carb_acid_sugar_kinase_N"/>
</dbReference>
<keyword evidence="3" id="KW-0547">Nucleotide-binding</keyword>
<dbReference type="InterPro" id="IPR031475">
    <property type="entry name" value="NBD_C"/>
</dbReference>
<evidence type="ECO:0000259" key="7">
    <source>
        <dbReference type="Pfam" id="PF07005"/>
    </source>
</evidence>
<dbReference type="EMBL" id="JAUHLN010000002">
    <property type="protein sequence ID" value="MDN4072997.1"/>
    <property type="molecule type" value="Genomic_DNA"/>
</dbReference>
<dbReference type="GO" id="GO:0016301">
    <property type="term" value="F:kinase activity"/>
    <property type="evidence" value="ECO:0007669"/>
    <property type="project" value="UniProtKB-KW"/>
</dbReference>
<dbReference type="InterPro" id="IPR042213">
    <property type="entry name" value="NBD_C_sf"/>
</dbReference>
<evidence type="ECO:0000259" key="8">
    <source>
        <dbReference type="Pfam" id="PF17042"/>
    </source>
</evidence>
<sequence>MIGIIADDITGANDIGIMYAKHDWPTDVYPYPFEYSFDKGALPDALIIDTNSRLDSGQTAYEKVFNSVKTLDSIGCDQFFNKTCSVFRGNIGAEFDAMLDALSSEFAIVVLGFPKNGRTTMHGHHYVHGKKLEESEFYSDPVHPMKRSDLAGILQSQTNRTVDSLDIDVIEQGSEKIKEAIESKREHCNYLILDVKDQSSLKAIAVAIKTEKIICGASGIAEELACVQRQQSSHGRDLSIPPSSTGVLCAAGSLMPQTYNQIKEIQKRQVPVVEMKSLLLFSPEKEEHLKDVIEQTITTLRSGADVLVYSSNEPAIVKETKSRGREFGYTNTQISRLVSETLAFVVSEVVRKSGVNRLLLAGGETSASICKKIGIKGLSVWKEIEPGLPSCISLDPHARKLVLKSGSFGSDDFFVKAIQHLKE</sequence>
<evidence type="ECO:0000313" key="10">
    <source>
        <dbReference type="Proteomes" id="UP001168694"/>
    </source>
</evidence>
<keyword evidence="5" id="KW-0067">ATP-binding</keyword>
<evidence type="ECO:0000256" key="2">
    <source>
        <dbReference type="ARBA" id="ARBA00022679"/>
    </source>
</evidence>
<feature type="domain" description="Four-carbon acid sugar kinase N-terminal" evidence="7">
    <location>
        <begin position="2"/>
        <end position="224"/>
    </location>
</feature>
<dbReference type="Pfam" id="PF17042">
    <property type="entry name" value="NBD_C"/>
    <property type="match status" value="1"/>
</dbReference>
<comment type="similarity">
    <text evidence="1">Belongs to the four-carbon acid sugar kinase family.</text>
</comment>
<dbReference type="InterPro" id="IPR037051">
    <property type="entry name" value="4-carb_acid_sugar_kinase_N_sf"/>
</dbReference>
<name>A0ABT8E507_9BACL</name>
<proteinExistence type="inferred from homology"/>
<evidence type="ECO:0000313" key="9">
    <source>
        <dbReference type="EMBL" id="MDN4072997.1"/>
    </source>
</evidence>
<evidence type="ECO:0000256" key="1">
    <source>
        <dbReference type="ARBA" id="ARBA00005715"/>
    </source>
</evidence>